<evidence type="ECO:0000313" key="3">
    <source>
        <dbReference type="EMBL" id="OMF58206.1"/>
    </source>
</evidence>
<feature type="coiled-coil region" evidence="1">
    <location>
        <begin position="54"/>
        <end position="114"/>
    </location>
</feature>
<evidence type="ECO:0000256" key="2">
    <source>
        <dbReference type="SAM" id="SignalP"/>
    </source>
</evidence>
<keyword evidence="4" id="KW-1185">Reference proteome</keyword>
<evidence type="ECO:0000256" key="1">
    <source>
        <dbReference type="SAM" id="Coils"/>
    </source>
</evidence>
<accession>A0A1R1F2L7</accession>
<keyword evidence="2" id="KW-0732">Signal</keyword>
<dbReference type="AlphaFoldDB" id="A0A1R1F2L7"/>
<sequence>MKMSYVKVLWKNSLLTVLCCSVALFLLGPAKADAASDSAWDAALQSIGVLHDSYKALDEANKLKKQQIQVLRKQNDDRLKSVNAKVQGIDKAKIDKLKSEADQAQKKYQPLLNEYTDLGKKAADARKRKDQKAALQYDLKRNQIKASASAARAEIKSRKDALAAAKKEASAKAKAVKDTLAQVQTLKKQVTAENKKITAANSTRSASDKRYKAAVKLGNAITATAELTVMYKELGKISASLNQIYQWEKQIDSVIRTAETKLPKS</sequence>
<feature type="signal peptide" evidence="2">
    <location>
        <begin position="1"/>
        <end position="34"/>
    </location>
</feature>
<proteinExistence type="predicted"/>
<comment type="caution">
    <text evidence="3">The sequence shown here is derived from an EMBL/GenBank/DDBJ whole genome shotgun (WGS) entry which is preliminary data.</text>
</comment>
<feature type="chain" id="PRO_5012955110" description="Colicin import membrane protein" evidence="2">
    <location>
        <begin position="35"/>
        <end position="265"/>
    </location>
</feature>
<dbReference type="EMBL" id="MRTP01000001">
    <property type="protein sequence ID" value="OMF58206.1"/>
    <property type="molecule type" value="Genomic_DNA"/>
</dbReference>
<reference evidence="3 4" key="1">
    <citation type="submission" date="2016-11" db="EMBL/GenBank/DDBJ databases">
        <title>Paenibacillus species isolates.</title>
        <authorList>
            <person name="Beno S.M."/>
        </authorList>
    </citation>
    <scope>NUCLEOTIDE SEQUENCE [LARGE SCALE GENOMIC DNA]</scope>
    <source>
        <strain evidence="3 4">FSL R5-0378</strain>
    </source>
</reference>
<gene>
    <name evidence="3" type="ORF">BK138_06570</name>
</gene>
<name>A0A1R1F2L7_9BACL</name>
<organism evidence="3 4">
    <name type="scientific">Paenibacillus rhizosphaerae</name>
    <dbReference type="NCBI Taxonomy" id="297318"/>
    <lineage>
        <taxon>Bacteria</taxon>
        <taxon>Bacillati</taxon>
        <taxon>Bacillota</taxon>
        <taxon>Bacilli</taxon>
        <taxon>Bacillales</taxon>
        <taxon>Paenibacillaceae</taxon>
        <taxon>Paenibacillus</taxon>
    </lineage>
</organism>
<evidence type="ECO:0008006" key="5">
    <source>
        <dbReference type="Google" id="ProtNLM"/>
    </source>
</evidence>
<keyword evidence="1" id="KW-0175">Coiled coil</keyword>
<dbReference type="Proteomes" id="UP000187172">
    <property type="component" value="Unassembled WGS sequence"/>
</dbReference>
<evidence type="ECO:0000313" key="4">
    <source>
        <dbReference type="Proteomes" id="UP000187172"/>
    </source>
</evidence>
<protein>
    <recommendedName>
        <fullName evidence="5">Colicin import membrane protein</fullName>
    </recommendedName>
</protein>